<protein>
    <recommendedName>
        <fullName evidence="5">Putative pre-16S rRNA nuclease</fullName>
        <ecNumber evidence="5">3.1.-.-</ecNumber>
    </recommendedName>
</protein>
<dbReference type="InterPro" id="IPR037027">
    <property type="entry name" value="YqgF/RNaseH-like_dom_sf"/>
</dbReference>
<comment type="caution">
    <text evidence="7">The sequence shown here is derived from an EMBL/GenBank/DDBJ whole genome shotgun (WGS) entry which is preliminary data.</text>
</comment>
<dbReference type="InterPro" id="IPR036890">
    <property type="entry name" value="HATPase_C_sf"/>
</dbReference>
<dbReference type="SUPFAM" id="SSF53098">
    <property type="entry name" value="Ribonuclease H-like"/>
    <property type="match status" value="1"/>
</dbReference>
<dbReference type="SMART" id="SM00732">
    <property type="entry name" value="YqgFc"/>
    <property type="match status" value="1"/>
</dbReference>
<dbReference type="Pfam" id="PF13581">
    <property type="entry name" value="HATPase_c_2"/>
    <property type="match status" value="1"/>
</dbReference>
<evidence type="ECO:0000256" key="2">
    <source>
        <dbReference type="ARBA" id="ARBA00022517"/>
    </source>
</evidence>
<keyword evidence="4 5" id="KW-0378">Hydrolase</keyword>
<dbReference type="InterPro" id="IPR006641">
    <property type="entry name" value="YqgF/RNaseH-like_dom"/>
</dbReference>
<evidence type="ECO:0000256" key="5">
    <source>
        <dbReference type="HAMAP-Rule" id="MF_00651"/>
    </source>
</evidence>
<comment type="subcellular location">
    <subcellularLocation>
        <location evidence="5">Cytoplasm</location>
    </subcellularLocation>
</comment>
<evidence type="ECO:0000256" key="4">
    <source>
        <dbReference type="ARBA" id="ARBA00022801"/>
    </source>
</evidence>
<dbReference type="GO" id="GO:0004518">
    <property type="term" value="F:nuclease activity"/>
    <property type="evidence" value="ECO:0007669"/>
    <property type="project" value="UniProtKB-KW"/>
</dbReference>
<keyword evidence="3 5" id="KW-0540">Nuclease</keyword>
<comment type="similarity">
    <text evidence="5">Belongs to the YqgF HJR family.</text>
</comment>
<dbReference type="NCBIfam" id="TIGR00250">
    <property type="entry name" value="RNAse_H_YqgF"/>
    <property type="match status" value="1"/>
</dbReference>
<dbReference type="EMBL" id="VBPB01000109">
    <property type="protein sequence ID" value="TMQ72386.1"/>
    <property type="molecule type" value="Genomic_DNA"/>
</dbReference>
<dbReference type="Gene3D" id="3.30.420.140">
    <property type="entry name" value="YqgF/RNase H-like domain"/>
    <property type="match status" value="1"/>
</dbReference>
<dbReference type="InterPro" id="IPR012337">
    <property type="entry name" value="RNaseH-like_sf"/>
</dbReference>
<name>A0A538U915_UNCEI</name>
<evidence type="ECO:0000313" key="8">
    <source>
        <dbReference type="Proteomes" id="UP000319771"/>
    </source>
</evidence>
<dbReference type="Pfam" id="PF03652">
    <property type="entry name" value="RuvX"/>
    <property type="match status" value="1"/>
</dbReference>
<dbReference type="Gene3D" id="3.30.565.10">
    <property type="entry name" value="Histidine kinase-like ATPase, C-terminal domain"/>
    <property type="match status" value="1"/>
</dbReference>
<dbReference type="GO" id="GO:0016788">
    <property type="term" value="F:hydrolase activity, acting on ester bonds"/>
    <property type="evidence" value="ECO:0007669"/>
    <property type="project" value="UniProtKB-UniRule"/>
</dbReference>
<dbReference type="SUPFAM" id="SSF55874">
    <property type="entry name" value="ATPase domain of HSP90 chaperone/DNA topoisomerase II/histidine kinase"/>
    <property type="match status" value="1"/>
</dbReference>
<keyword evidence="2 5" id="KW-0690">Ribosome biogenesis</keyword>
<dbReference type="InterPro" id="IPR005227">
    <property type="entry name" value="YqgF"/>
</dbReference>
<evidence type="ECO:0000313" key="7">
    <source>
        <dbReference type="EMBL" id="TMQ72386.1"/>
    </source>
</evidence>
<evidence type="ECO:0000256" key="1">
    <source>
        <dbReference type="ARBA" id="ARBA00022490"/>
    </source>
</evidence>
<dbReference type="CDD" id="cd16936">
    <property type="entry name" value="HATPase_RsbW-like"/>
    <property type="match status" value="1"/>
</dbReference>
<evidence type="ECO:0000259" key="6">
    <source>
        <dbReference type="SMART" id="SM00732"/>
    </source>
</evidence>
<dbReference type="PANTHER" id="PTHR33317:SF4">
    <property type="entry name" value="POLYNUCLEOTIDYL TRANSFERASE, RIBONUCLEASE H-LIKE SUPERFAMILY PROTEIN"/>
    <property type="match status" value="1"/>
</dbReference>
<dbReference type="GO" id="GO:0005829">
    <property type="term" value="C:cytosol"/>
    <property type="evidence" value="ECO:0007669"/>
    <property type="project" value="TreeGrafter"/>
</dbReference>
<dbReference type="InterPro" id="IPR003594">
    <property type="entry name" value="HATPase_dom"/>
</dbReference>
<keyword evidence="1 5" id="KW-0963">Cytoplasm</keyword>
<sequence>MTDPMPDPNARTESIFLRLPSRLELLGLLDSFTASLCDRLEFDADASSQITMSVIEAGTNAIQHGHGRDASKLVDIEFRVRPEALEIVVHDLGKGFDLKSVNGNVTSTEHLMDLRGRGIYIMRACMDQVPAQAASGARTGRLDPAIVRILAVDWGERRIGLAVSDPTGTIPTALPTLTVRGRADALAQVAAVAAECEAERLVVGLPLRMSGERGEAALAAESFAAALRERLGLRVDLYDERLTSALSQRRLHEGGVRVGHAKGRVDAGAAVALLESYLRRLAVSGEGPP</sequence>
<dbReference type="EC" id="3.1.-.-" evidence="5"/>
<evidence type="ECO:0000256" key="3">
    <source>
        <dbReference type="ARBA" id="ARBA00022722"/>
    </source>
</evidence>
<dbReference type="Proteomes" id="UP000319771">
    <property type="component" value="Unassembled WGS sequence"/>
</dbReference>
<dbReference type="CDD" id="cd16964">
    <property type="entry name" value="YqgF"/>
    <property type="match status" value="1"/>
</dbReference>
<dbReference type="AlphaFoldDB" id="A0A538U915"/>
<proteinExistence type="inferred from homology"/>
<gene>
    <name evidence="7" type="primary">ruvX</name>
    <name evidence="7" type="ORF">E6K81_07505</name>
</gene>
<comment type="function">
    <text evidence="5">Could be a nuclease involved in processing of the 5'-end of pre-16S rRNA.</text>
</comment>
<feature type="domain" description="YqgF/RNase H-like" evidence="6">
    <location>
        <begin position="147"/>
        <end position="247"/>
    </location>
</feature>
<dbReference type="PANTHER" id="PTHR33317">
    <property type="entry name" value="POLYNUCLEOTIDYL TRANSFERASE, RIBONUCLEASE H-LIKE SUPERFAMILY PROTEIN"/>
    <property type="match status" value="1"/>
</dbReference>
<reference evidence="7 8" key="1">
    <citation type="journal article" date="2019" name="Nat. Microbiol.">
        <title>Mediterranean grassland soil C-N compound turnover is dependent on rainfall and depth, and is mediated by genomically divergent microorganisms.</title>
        <authorList>
            <person name="Diamond S."/>
            <person name="Andeer P.F."/>
            <person name="Li Z."/>
            <person name="Crits-Christoph A."/>
            <person name="Burstein D."/>
            <person name="Anantharaman K."/>
            <person name="Lane K.R."/>
            <person name="Thomas B.C."/>
            <person name="Pan C."/>
            <person name="Northen T.R."/>
            <person name="Banfield J.F."/>
        </authorList>
    </citation>
    <scope>NUCLEOTIDE SEQUENCE [LARGE SCALE GENOMIC DNA]</scope>
    <source>
        <strain evidence="7">WS_11</strain>
    </source>
</reference>
<dbReference type="GO" id="GO:0000967">
    <property type="term" value="P:rRNA 5'-end processing"/>
    <property type="evidence" value="ECO:0007669"/>
    <property type="project" value="UniProtKB-UniRule"/>
</dbReference>
<organism evidence="7 8">
    <name type="scientific">Eiseniibacteriota bacterium</name>
    <dbReference type="NCBI Taxonomy" id="2212470"/>
    <lineage>
        <taxon>Bacteria</taxon>
        <taxon>Candidatus Eiseniibacteriota</taxon>
    </lineage>
</organism>
<accession>A0A538U915</accession>
<dbReference type="HAMAP" id="MF_00651">
    <property type="entry name" value="Nuclease_YqgF"/>
    <property type="match status" value="1"/>
</dbReference>